<accession>A0ACC0K208</accession>
<organism evidence="1 2">
    <name type="scientific">Choristoneura fumiferana</name>
    <name type="common">Spruce budworm moth</name>
    <name type="synonym">Archips fumiferana</name>
    <dbReference type="NCBI Taxonomy" id="7141"/>
    <lineage>
        <taxon>Eukaryota</taxon>
        <taxon>Metazoa</taxon>
        <taxon>Ecdysozoa</taxon>
        <taxon>Arthropoda</taxon>
        <taxon>Hexapoda</taxon>
        <taxon>Insecta</taxon>
        <taxon>Pterygota</taxon>
        <taxon>Neoptera</taxon>
        <taxon>Endopterygota</taxon>
        <taxon>Lepidoptera</taxon>
        <taxon>Glossata</taxon>
        <taxon>Ditrysia</taxon>
        <taxon>Tortricoidea</taxon>
        <taxon>Tortricidae</taxon>
        <taxon>Tortricinae</taxon>
        <taxon>Choristoneura</taxon>
    </lineage>
</organism>
<protein>
    <submittedName>
        <fullName evidence="1">Uncharacterized protein</fullName>
    </submittedName>
</protein>
<evidence type="ECO:0000313" key="1">
    <source>
        <dbReference type="EMBL" id="KAI8430404.1"/>
    </source>
</evidence>
<evidence type="ECO:0000313" key="2">
    <source>
        <dbReference type="Proteomes" id="UP001064048"/>
    </source>
</evidence>
<comment type="caution">
    <text evidence="1">The sequence shown here is derived from an EMBL/GenBank/DDBJ whole genome shotgun (WGS) entry which is preliminary data.</text>
</comment>
<proteinExistence type="predicted"/>
<dbReference type="EMBL" id="CM046131">
    <property type="protein sequence ID" value="KAI8430404.1"/>
    <property type="molecule type" value="Genomic_DNA"/>
</dbReference>
<name>A0ACC0K208_CHOFU</name>
<sequence>MENEEERDLRLSADRERHALSLISETITQRNERLALQRTRTSAARSQMRWVTVHKSVNVLAIYGRRNLPSSGTHNSSQTACATLFIGYDTNIGRMTELYRFCNTLKWNGEANGMCCSAGKIRLDPILEPPEPLKSLLTGEHSFHPSL</sequence>
<gene>
    <name evidence="1" type="ORF">MSG28_000687</name>
</gene>
<dbReference type="Proteomes" id="UP001064048">
    <property type="component" value="Chromosome Z"/>
</dbReference>
<reference evidence="1 2" key="1">
    <citation type="journal article" date="2022" name="Genome Biol. Evol.">
        <title>The Spruce Budworm Genome: Reconstructing the Evolutionary History of Antifreeze Proteins.</title>
        <authorList>
            <person name="Beliveau C."/>
            <person name="Gagne P."/>
            <person name="Picq S."/>
            <person name="Vernygora O."/>
            <person name="Keeling C.I."/>
            <person name="Pinkney K."/>
            <person name="Doucet D."/>
            <person name="Wen F."/>
            <person name="Johnston J.S."/>
            <person name="Maaroufi H."/>
            <person name="Boyle B."/>
            <person name="Laroche J."/>
            <person name="Dewar K."/>
            <person name="Juretic N."/>
            <person name="Blackburn G."/>
            <person name="Nisole A."/>
            <person name="Brunet B."/>
            <person name="Brandao M."/>
            <person name="Lumley L."/>
            <person name="Duan J."/>
            <person name="Quan G."/>
            <person name="Lucarotti C.J."/>
            <person name="Roe A.D."/>
            <person name="Sperling F.A.H."/>
            <person name="Levesque R.C."/>
            <person name="Cusson M."/>
        </authorList>
    </citation>
    <scope>NUCLEOTIDE SEQUENCE [LARGE SCALE GENOMIC DNA]</scope>
    <source>
        <strain evidence="1">Glfc:IPQL:Cfum</strain>
    </source>
</reference>
<keyword evidence="2" id="KW-1185">Reference proteome</keyword>